<keyword evidence="3" id="KW-1185">Reference proteome</keyword>
<dbReference type="Proteomes" id="UP000308707">
    <property type="component" value="Unassembled WGS sequence"/>
</dbReference>
<dbReference type="OrthoDB" id="9797060at2"/>
<sequence length="126" mass="14255">MTDSFAQLPPPPYYAVVFSSQRREGDNGYGAASDRMVELAQQQPGFLGMESVRGEDGFGITVAYWESEEAIKAWRLHVEHTAAREQGRAQWYRHFELRIAKVERAYGWDLATGYRRPPDAKSDAAA</sequence>
<evidence type="ECO:0000313" key="3">
    <source>
        <dbReference type="Proteomes" id="UP000308707"/>
    </source>
</evidence>
<dbReference type="RefSeq" id="WP_137268068.1">
    <property type="nucleotide sequence ID" value="NZ_SZUA01000003.1"/>
</dbReference>
<dbReference type="InterPro" id="IPR007138">
    <property type="entry name" value="ABM_dom"/>
</dbReference>
<dbReference type="Gene3D" id="3.30.70.100">
    <property type="match status" value="1"/>
</dbReference>
<organism evidence="2 3">
    <name type="scientific">Luteimonas gilva</name>
    <dbReference type="NCBI Taxonomy" id="2572684"/>
    <lineage>
        <taxon>Bacteria</taxon>
        <taxon>Pseudomonadati</taxon>
        <taxon>Pseudomonadota</taxon>
        <taxon>Gammaproteobacteria</taxon>
        <taxon>Lysobacterales</taxon>
        <taxon>Lysobacteraceae</taxon>
        <taxon>Luteimonas</taxon>
    </lineage>
</organism>
<reference evidence="2 3" key="1">
    <citation type="submission" date="2019-04" db="EMBL/GenBank/DDBJ databases">
        <title>Reference strain of H23.</title>
        <authorList>
            <person name="Luo X."/>
        </authorList>
    </citation>
    <scope>NUCLEOTIDE SEQUENCE [LARGE SCALE GENOMIC DNA]</scope>
    <source>
        <strain evidence="2 3">H23</strain>
    </source>
</reference>
<keyword evidence="2" id="KW-0560">Oxidoreductase</keyword>
<dbReference type="SUPFAM" id="SSF54909">
    <property type="entry name" value="Dimeric alpha+beta barrel"/>
    <property type="match status" value="1"/>
</dbReference>
<dbReference type="InterPro" id="IPR052936">
    <property type="entry name" value="Jasmonate_Hydroxylase-like"/>
</dbReference>
<proteinExistence type="predicted"/>
<evidence type="ECO:0000259" key="1">
    <source>
        <dbReference type="Pfam" id="PF03992"/>
    </source>
</evidence>
<dbReference type="PANTHER" id="PTHR37811">
    <property type="entry name" value="BLL5343 PROTEIN"/>
    <property type="match status" value="1"/>
</dbReference>
<comment type="caution">
    <text evidence="2">The sequence shown here is derived from an EMBL/GenBank/DDBJ whole genome shotgun (WGS) entry which is preliminary data.</text>
</comment>
<dbReference type="AlphaFoldDB" id="A0A4U5JKP4"/>
<protein>
    <submittedName>
        <fullName evidence="2">Antibiotic biosynthesis monooxygenase</fullName>
    </submittedName>
</protein>
<dbReference type="EMBL" id="SZUA01000003">
    <property type="protein sequence ID" value="TKR29665.1"/>
    <property type="molecule type" value="Genomic_DNA"/>
</dbReference>
<dbReference type="PANTHER" id="PTHR37811:SF2">
    <property type="entry name" value="ABM DOMAIN-CONTAINING PROTEIN"/>
    <property type="match status" value="1"/>
</dbReference>
<name>A0A4U5JKP4_9GAMM</name>
<dbReference type="InterPro" id="IPR011008">
    <property type="entry name" value="Dimeric_a/b-barrel"/>
</dbReference>
<feature type="domain" description="ABM" evidence="1">
    <location>
        <begin position="13"/>
        <end position="85"/>
    </location>
</feature>
<evidence type="ECO:0000313" key="2">
    <source>
        <dbReference type="EMBL" id="TKR29665.1"/>
    </source>
</evidence>
<accession>A0A4U5JKP4</accession>
<dbReference type="GO" id="GO:0004497">
    <property type="term" value="F:monooxygenase activity"/>
    <property type="evidence" value="ECO:0007669"/>
    <property type="project" value="UniProtKB-KW"/>
</dbReference>
<gene>
    <name evidence="2" type="ORF">FCE95_16205</name>
</gene>
<dbReference type="Pfam" id="PF03992">
    <property type="entry name" value="ABM"/>
    <property type="match status" value="1"/>
</dbReference>
<keyword evidence="2" id="KW-0503">Monooxygenase</keyword>